<dbReference type="InterPro" id="IPR011124">
    <property type="entry name" value="Znf_CW"/>
</dbReference>
<evidence type="ECO:0000259" key="7">
    <source>
        <dbReference type="PROSITE" id="PS51050"/>
    </source>
</evidence>
<evidence type="ECO:0000256" key="2">
    <source>
        <dbReference type="ARBA" id="ARBA00022723"/>
    </source>
</evidence>
<dbReference type="GO" id="GO:0005634">
    <property type="term" value="C:nucleus"/>
    <property type="evidence" value="ECO:0007669"/>
    <property type="project" value="UniProtKB-SubCell"/>
</dbReference>
<evidence type="ECO:0000256" key="4">
    <source>
        <dbReference type="ARBA" id="ARBA00022833"/>
    </source>
</evidence>
<feature type="domain" description="CW-type" evidence="7">
    <location>
        <begin position="160"/>
        <end position="214"/>
    </location>
</feature>
<dbReference type="Gene3D" id="1.10.10.10">
    <property type="entry name" value="Winged helix-like DNA-binding domain superfamily/Winged helix DNA-binding domain"/>
    <property type="match status" value="1"/>
</dbReference>
<evidence type="ECO:0000313" key="9">
    <source>
        <dbReference type="WBParaSite" id="PSAMB.scaffold2270size24195.g17121.t1"/>
    </source>
</evidence>
<dbReference type="InterPro" id="IPR009057">
    <property type="entry name" value="Homeodomain-like_sf"/>
</dbReference>
<keyword evidence="3" id="KW-0863">Zinc-finger</keyword>
<dbReference type="InterPro" id="IPR036388">
    <property type="entry name" value="WH-like_DNA-bd_sf"/>
</dbReference>
<proteinExistence type="predicted"/>
<reference evidence="9" key="1">
    <citation type="submission" date="2022-11" db="UniProtKB">
        <authorList>
            <consortium name="WormBaseParasite"/>
        </authorList>
    </citation>
    <scope>IDENTIFICATION</scope>
</reference>
<dbReference type="Pfam" id="PF07496">
    <property type="entry name" value="zf-CW"/>
    <property type="match status" value="1"/>
</dbReference>
<accession>A0A914VP70</accession>
<dbReference type="PROSITE" id="PS50934">
    <property type="entry name" value="SWIRM"/>
    <property type="match status" value="1"/>
</dbReference>
<feature type="domain" description="SWIRM" evidence="6">
    <location>
        <begin position="278"/>
        <end position="376"/>
    </location>
</feature>
<evidence type="ECO:0000256" key="1">
    <source>
        <dbReference type="ARBA" id="ARBA00004123"/>
    </source>
</evidence>
<evidence type="ECO:0000256" key="3">
    <source>
        <dbReference type="ARBA" id="ARBA00022771"/>
    </source>
</evidence>
<keyword evidence="2" id="KW-0479">Metal-binding</keyword>
<dbReference type="Proteomes" id="UP000887566">
    <property type="component" value="Unplaced"/>
</dbReference>
<dbReference type="PROSITE" id="PS51050">
    <property type="entry name" value="ZF_CW"/>
    <property type="match status" value="1"/>
</dbReference>
<feature type="region of interest" description="Disordered" evidence="5">
    <location>
        <begin position="38"/>
        <end position="61"/>
    </location>
</feature>
<feature type="compositionally biased region" description="Low complexity" evidence="5">
    <location>
        <begin position="90"/>
        <end position="99"/>
    </location>
</feature>
<feature type="compositionally biased region" description="Low complexity" evidence="5">
    <location>
        <begin position="38"/>
        <end position="50"/>
    </location>
</feature>
<comment type="subcellular location">
    <subcellularLocation>
        <location evidence="1">Nucleus</location>
    </subcellularLocation>
</comment>
<evidence type="ECO:0000256" key="5">
    <source>
        <dbReference type="SAM" id="MobiDB-lite"/>
    </source>
</evidence>
<feature type="region of interest" description="Disordered" evidence="5">
    <location>
        <begin position="85"/>
        <end position="107"/>
    </location>
</feature>
<evidence type="ECO:0000259" key="6">
    <source>
        <dbReference type="PROSITE" id="PS50934"/>
    </source>
</evidence>
<dbReference type="SUPFAM" id="SSF46689">
    <property type="entry name" value="Homeodomain-like"/>
    <property type="match status" value="1"/>
</dbReference>
<name>A0A914VP70_9BILA</name>
<dbReference type="WBParaSite" id="PSAMB.scaffold2270size24195.g17121.t1">
    <property type="protein sequence ID" value="PSAMB.scaffold2270size24195.g17121.t1"/>
    <property type="gene ID" value="PSAMB.scaffold2270size24195.g17121"/>
</dbReference>
<sequence length="383" mass="42923">MSDSETLVRRPKSRRECAEIAKKRLKIDFGVSASVSAGVRSSTDSGSSREGSCDRGSSCTASDKKCCLELSLNCQNGSGMECGGKVPTQSRNGSSDGSTNGNGGAGRSFHHVSAGEHFCQACYEEVSKPGRPWNDSFVKWKLEWMEDSRRSPTLRQYVADQLMPFWTQCTKCGKWRHLHRSVHLTNDSHKKFTCPSASHHADIKPCDVPEDPRVDPASKREWSQTLSIPPLLHNSPALHYLRSDYFHDEVGMSPTNADFSGKVPDSELREFLQPFNIPHEGTIALCLRPDVMEYDEIVQFPEYCSEAIMYLALRNLIAALWNMNPFEYLTLDKCIPYLICRGLARVWFASELDRVLQFLTVKGVVNYGILDPVKTPIVGPEYS</sequence>
<evidence type="ECO:0000313" key="8">
    <source>
        <dbReference type="Proteomes" id="UP000887566"/>
    </source>
</evidence>
<organism evidence="8 9">
    <name type="scientific">Plectus sambesii</name>
    <dbReference type="NCBI Taxonomy" id="2011161"/>
    <lineage>
        <taxon>Eukaryota</taxon>
        <taxon>Metazoa</taxon>
        <taxon>Ecdysozoa</taxon>
        <taxon>Nematoda</taxon>
        <taxon>Chromadorea</taxon>
        <taxon>Plectida</taxon>
        <taxon>Plectina</taxon>
        <taxon>Plectoidea</taxon>
        <taxon>Plectidae</taxon>
        <taxon>Plectus</taxon>
    </lineage>
</organism>
<dbReference type="Gene3D" id="3.30.40.100">
    <property type="match status" value="1"/>
</dbReference>
<dbReference type="GO" id="GO:0008270">
    <property type="term" value="F:zinc ion binding"/>
    <property type="evidence" value="ECO:0007669"/>
    <property type="project" value="UniProtKB-KW"/>
</dbReference>
<dbReference type="AlphaFoldDB" id="A0A914VP70"/>
<keyword evidence="8" id="KW-1185">Reference proteome</keyword>
<protein>
    <submittedName>
        <fullName evidence="9">Uncharacterized protein</fullName>
    </submittedName>
</protein>
<dbReference type="InterPro" id="IPR007526">
    <property type="entry name" value="SWIRM"/>
</dbReference>
<keyword evidence="4" id="KW-0862">Zinc</keyword>